<proteinExistence type="predicted"/>
<organism evidence="3 4">
    <name type="scientific">Nocardioides panacisoli</name>
    <dbReference type="NCBI Taxonomy" id="627624"/>
    <lineage>
        <taxon>Bacteria</taxon>
        <taxon>Bacillati</taxon>
        <taxon>Actinomycetota</taxon>
        <taxon>Actinomycetes</taxon>
        <taxon>Propionibacteriales</taxon>
        <taxon>Nocardioidaceae</taxon>
        <taxon>Nocardioides</taxon>
    </lineage>
</organism>
<evidence type="ECO:0000313" key="4">
    <source>
        <dbReference type="Proteomes" id="UP001501821"/>
    </source>
</evidence>
<evidence type="ECO:0000313" key="3">
    <source>
        <dbReference type="EMBL" id="GAA3815604.1"/>
    </source>
</evidence>
<feature type="transmembrane region" description="Helical" evidence="2">
    <location>
        <begin position="6"/>
        <end position="25"/>
    </location>
</feature>
<keyword evidence="2" id="KW-0472">Membrane</keyword>
<evidence type="ECO:0000256" key="2">
    <source>
        <dbReference type="SAM" id="Phobius"/>
    </source>
</evidence>
<dbReference type="Proteomes" id="UP001501821">
    <property type="component" value="Unassembled WGS sequence"/>
</dbReference>
<keyword evidence="2" id="KW-1133">Transmembrane helix</keyword>
<gene>
    <name evidence="3" type="ORF">GCM10022242_17210</name>
</gene>
<reference evidence="4" key="1">
    <citation type="journal article" date="2019" name="Int. J. Syst. Evol. Microbiol.">
        <title>The Global Catalogue of Microorganisms (GCM) 10K type strain sequencing project: providing services to taxonomists for standard genome sequencing and annotation.</title>
        <authorList>
            <consortium name="The Broad Institute Genomics Platform"/>
            <consortium name="The Broad Institute Genome Sequencing Center for Infectious Disease"/>
            <person name="Wu L."/>
            <person name="Ma J."/>
        </authorList>
    </citation>
    <scope>NUCLEOTIDE SEQUENCE [LARGE SCALE GENOMIC DNA]</scope>
    <source>
        <strain evidence="4">JCM 16953</strain>
    </source>
</reference>
<comment type="caution">
    <text evidence="3">The sequence shown here is derived from an EMBL/GenBank/DDBJ whole genome shotgun (WGS) entry which is preliminary data.</text>
</comment>
<sequence>MDVGWQLPVAWFALGATVVVCAVRAHRSRRAYVAGIAAVSLLWVLAGAGANAWFLLRGDTYSGFADGASTSFVRTSWQTVVVPHHHLFIGLLIAFEAAAGLLVLVEGVLRQTALALLIAFDVALLSFGWGYLVWSVPMVVALALLLHAGRGPRRPDAGRRPTTSAAGAAL</sequence>
<accession>A0ABP7IDI2</accession>
<feature type="region of interest" description="Disordered" evidence="1">
    <location>
        <begin position="151"/>
        <end position="170"/>
    </location>
</feature>
<dbReference type="RefSeq" id="WP_344774347.1">
    <property type="nucleotide sequence ID" value="NZ_BAABAH010000004.1"/>
</dbReference>
<protein>
    <submittedName>
        <fullName evidence="3">Uncharacterized protein</fullName>
    </submittedName>
</protein>
<feature type="transmembrane region" description="Helical" evidence="2">
    <location>
        <begin position="87"/>
        <end position="105"/>
    </location>
</feature>
<feature type="transmembrane region" description="Helical" evidence="2">
    <location>
        <begin position="112"/>
        <end position="134"/>
    </location>
</feature>
<evidence type="ECO:0000256" key="1">
    <source>
        <dbReference type="SAM" id="MobiDB-lite"/>
    </source>
</evidence>
<keyword evidence="2" id="KW-0812">Transmembrane</keyword>
<keyword evidence="4" id="KW-1185">Reference proteome</keyword>
<name>A0ABP7IDI2_9ACTN</name>
<dbReference type="EMBL" id="BAABAH010000004">
    <property type="protein sequence ID" value="GAA3815604.1"/>
    <property type="molecule type" value="Genomic_DNA"/>
</dbReference>
<feature type="transmembrane region" description="Helical" evidence="2">
    <location>
        <begin position="32"/>
        <end position="56"/>
    </location>
</feature>